<organism evidence="3 4">
    <name type="scientific">Helobdella robusta</name>
    <name type="common">Californian leech</name>
    <dbReference type="NCBI Taxonomy" id="6412"/>
    <lineage>
        <taxon>Eukaryota</taxon>
        <taxon>Metazoa</taxon>
        <taxon>Spiralia</taxon>
        <taxon>Lophotrochozoa</taxon>
        <taxon>Annelida</taxon>
        <taxon>Clitellata</taxon>
        <taxon>Hirudinea</taxon>
        <taxon>Rhynchobdellida</taxon>
        <taxon>Glossiphoniidae</taxon>
        <taxon>Helobdella</taxon>
    </lineage>
</organism>
<reference evidence="4" key="1">
    <citation type="submission" date="2012-12" db="EMBL/GenBank/DDBJ databases">
        <authorList>
            <person name="Hellsten U."/>
            <person name="Grimwood J."/>
            <person name="Chapman J.A."/>
            <person name="Shapiro H."/>
            <person name="Aerts A."/>
            <person name="Otillar R.P."/>
            <person name="Terry A.Y."/>
            <person name="Boore J.L."/>
            <person name="Simakov O."/>
            <person name="Marletaz F."/>
            <person name="Cho S.-J."/>
            <person name="Edsinger-Gonzales E."/>
            <person name="Havlak P."/>
            <person name="Kuo D.-H."/>
            <person name="Larsson T."/>
            <person name="Lv J."/>
            <person name="Arendt D."/>
            <person name="Savage R."/>
            <person name="Osoegawa K."/>
            <person name="de Jong P."/>
            <person name="Lindberg D.R."/>
            <person name="Seaver E.C."/>
            <person name="Weisblat D.A."/>
            <person name="Putnam N.H."/>
            <person name="Grigoriev I.V."/>
            <person name="Rokhsar D.S."/>
        </authorList>
    </citation>
    <scope>NUCLEOTIDE SEQUENCE</scope>
</reference>
<dbReference type="GeneID" id="20212732"/>
<accession>T1FV86</accession>
<name>T1FV86_HELRO</name>
<proteinExistence type="predicted"/>
<dbReference type="EnsemblMetazoa" id="HelroT193658">
    <property type="protein sequence ID" value="HelroP193658"/>
    <property type="gene ID" value="HelroG193658"/>
</dbReference>
<evidence type="ECO:0000313" key="2">
    <source>
        <dbReference type="EMBL" id="ESN95155.1"/>
    </source>
</evidence>
<dbReference type="Proteomes" id="UP000015101">
    <property type="component" value="Unassembled WGS sequence"/>
</dbReference>
<feature type="region of interest" description="Disordered" evidence="1">
    <location>
        <begin position="61"/>
        <end position="112"/>
    </location>
</feature>
<sequence>MAANLNRPITHFQIQYRPPIGPWLPLVANVSKNSSQFIISNVTSFNESYFRFRMFSYALFGDDDDDDVDDDDDDEDEYVDNDYNNNNNNNSNNNNNDNDDNDDDDDDNDDDEINNVVEINRTKYLVSEQSNVFTLSMEK</sequence>
<reference evidence="2 4" key="2">
    <citation type="journal article" date="2013" name="Nature">
        <title>Insights into bilaterian evolution from three spiralian genomes.</title>
        <authorList>
            <person name="Simakov O."/>
            <person name="Marletaz F."/>
            <person name="Cho S.J."/>
            <person name="Edsinger-Gonzales E."/>
            <person name="Havlak P."/>
            <person name="Hellsten U."/>
            <person name="Kuo D.H."/>
            <person name="Larsson T."/>
            <person name="Lv J."/>
            <person name="Arendt D."/>
            <person name="Savage R."/>
            <person name="Osoegawa K."/>
            <person name="de Jong P."/>
            <person name="Grimwood J."/>
            <person name="Chapman J.A."/>
            <person name="Shapiro H."/>
            <person name="Aerts A."/>
            <person name="Otillar R.P."/>
            <person name="Terry A.Y."/>
            <person name="Boore J.L."/>
            <person name="Grigoriev I.V."/>
            <person name="Lindberg D.R."/>
            <person name="Seaver E.C."/>
            <person name="Weisblat D.A."/>
            <person name="Putnam N.H."/>
            <person name="Rokhsar D.S."/>
        </authorList>
    </citation>
    <scope>NUCLEOTIDE SEQUENCE</scope>
</reference>
<evidence type="ECO:0000313" key="4">
    <source>
        <dbReference type="Proteomes" id="UP000015101"/>
    </source>
</evidence>
<feature type="compositionally biased region" description="Acidic residues" evidence="1">
    <location>
        <begin position="61"/>
        <end position="80"/>
    </location>
</feature>
<dbReference type="HOGENOM" id="CLU_1850138_0_0_1"/>
<dbReference type="EMBL" id="KB097542">
    <property type="protein sequence ID" value="ESN95155.1"/>
    <property type="molecule type" value="Genomic_DNA"/>
</dbReference>
<gene>
    <name evidence="3" type="primary">20212732</name>
    <name evidence="2" type="ORF">HELRODRAFT_193658</name>
</gene>
<dbReference type="AlphaFoldDB" id="T1FV86"/>
<dbReference type="CTD" id="20212732"/>
<keyword evidence="4" id="KW-1185">Reference proteome</keyword>
<dbReference type="RefSeq" id="XP_009026803.1">
    <property type="nucleotide sequence ID" value="XM_009028555.1"/>
</dbReference>
<protein>
    <submittedName>
        <fullName evidence="2 3">Uncharacterized protein</fullName>
    </submittedName>
</protein>
<evidence type="ECO:0000313" key="3">
    <source>
        <dbReference type="EnsemblMetazoa" id="HelroP193658"/>
    </source>
</evidence>
<dbReference type="EMBL" id="AMQM01006957">
    <property type="status" value="NOT_ANNOTATED_CDS"/>
    <property type="molecule type" value="Genomic_DNA"/>
</dbReference>
<dbReference type="KEGG" id="hro:HELRODRAFT_193658"/>
<evidence type="ECO:0000256" key="1">
    <source>
        <dbReference type="SAM" id="MobiDB-lite"/>
    </source>
</evidence>
<feature type="compositionally biased region" description="Low complexity" evidence="1">
    <location>
        <begin position="81"/>
        <end position="96"/>
    </location>
</feature>
<dbReference type="InParanoid" id="T1FV86"/>
<feature type="compositionally biased region" description="Acidic residues" evidence="1">
    <location>
        <begin position="97"/>
        <end position="112"/>
    </location>
</feature>
<reference evidence="3" key="3">
    <citation type="submission" date="2015-06" db="UniProtKB">
        <authorList>
            <consortium name="EnsemblMetazoa"/>
        </authorList>
    </citation>
    <scope>IDENTIFICATION</scope>
</reference>